<keyword evidence="2" id="KW-1185">Reference proteome</keyword>
<dbReference type="Proteomes" id="UP000789405">
    <property type="component" value="Unassembled WGS sequence"/>
</dbReference>
<accession>A0A9N9E9S5</accession>
<dbReference type="AlphaFoldDB" id="A0A9N9E9S5"/>
<gene>
    <name evidence="1" type="ORF">DERYTH_LOCUS10852</name>
</gene>
<proteinExistence type="predicted"/>
<name>A0A9N9E9S5_9GLOM</name>
<organism evidence="1 2">
    <name type="scientific">Dentiscutata erythropus</name>
    <dbReference type="NCBI Taxonomy" id="1348616"/>
    <lineage>
        <taxon>Eukaryota</taxon>
        <taxon>Fungi</taxon>
        <taxon>Fungi incertae sedis</taxon>
        <taxon>Mucoromycota</taxon>
        <taxon>Glomeromycotina</taxon>
        <taxon>Glomeromycetes</taxon>
        <taxon>Diversisporales</taxon>
        <taxon>Gigasporaceae</taxon>
        <taxon>Dentiscutata</taxon>
    </lineage>
</organism>
<dbReference type="OrthoDB" id="2421428at2759"/>
<comment type="caution">
    <text evidence="1">The sequence shown here is derived from an EMBL/GenBank/DDBJ whole genome shotgun (WGS) entry which is preliminary data.</text>
</comment>
<evidence type="ECO:0000313" key="2">
    <source>
        <dbReference type="Proteomes" id="UP000789405"/>
    </source>
</evidence>
<dbReference type="EMBL" id="CAJVPY010006492">
    <property type="protein sequence ID" value="CAG8663758.1"/>
    <property type="molecule type" value="Genomic_DNA"/>
</dbReference>
<feature type="non-terminal residue" evidence="1">
    <location>
        <position position="203"/>
    </location>
</feature>
<protein>
    <submittedName>
        <fullName evidence="1">22571_t:CDS:1</fullName>
    </submittedName>
</protein>
<reference evidence="1" key="1">
    <citation type="submission" date="2021-06" db="EMBL/GenBank/DDBJ databases">
        <authorList>
            <person name="Kallberg Y."/>
            <person name="Tangrot J."/>
            <person name="Rosling A."/>
        </authorList>
    </citation>
    <scope>NUCLEOTIDE SEQUENCE</scope>
    <source>
        <strain evidence="1">MA453B</strain>
    </source>
</reference>
<sequence>MPNMFTTQNIEEIQSDNDYEDNVELILDASHKFESNQEISNTNVLNKTVDLFVGYSFTSWEDIDTIMGIYEVCYFTNHELVKNRFNANEILGPNPSTVHKIVSVDLHYAAQKSLNIVKFGDLPNRLLNFPLKKQLSGDENEKYDVDKENEFNQVKNLLVSRHKGHLATKCYKSATEKKQKPQSKYTCSTCGQSGHNIARCQNH</sequence>
<evidence type="ECO:0000313" key="1">
    <source>
        <dbReference type="EMBL" id="CAG8663758.1"/>
    </source>
</evidence>